<evidence type="ECO:0000259" key="6">
    <source>
        <dbReference type="Pfam" id="PF00151"/>
    </source>
</evidence>
<feature type="chain" id="PRO_5024433105" description="Lipase domain-containing protein" evidence="5">
    <location>
        <begin position="18"/>
        <end position="347"/>
    </location>
</feature>
<dbReference type="GO" id="GO:0017171">
    <property type="term" value="F:serine hydrolase activity"/>
    <property type="evidence" value="ECO:0007669"/>
    <property type="project" value="TreeGrafter"/>
</dbReference>
<evidence type="ECO:0000256" key="5">
    <source>
        <dbReference type="SAM" id="SignalP"/>
    </source>
</evidence>
<evidence type="ECO:0000313" key="7">
    <source>
        <dbReference type="EMBL" id="KAB0800005.1"/>
    </source>
</evidence>
<keyword evidence="8" id="KW-1185">Reference proteome</keyword>
<dbReference type="GO" id="GO:0016042">
    <property type="term" value="P:lipid catabolic process"/>
    <property type="evidence" value="ECO:0007669"/>
    <property type="project" value="TreeGrafter"/>
</dbReference>
<dbReference type="FunCoup" id="A0A5N4ARM8">
    <property type="interactions" value="49"/>
</dbReference>
<evidence type="ECO:0000256" key="1">
    <source>
        <dbReference type="ARBA" id="ARBA00004613"/>
    </source>
</evidence>
<dbReference type="PRINTS" id="PR00821">
    <property type="entry name" value="TAGLIPASE"/>
</dbReference>
<dbReference type="PANTHER" id="PTHR11610">
    <property type="entry name" value="LIPASE"/>
    <property type="match status" value="1"/>
</dbReference>
<name>A0A5N4ARM8_PHOPY</name>
<accession>A0A5N4ARM8</accession>
<reference evidence="7 8" key="1">
    <citation type="journal article" date="2018" name="Elife">
        <title>Firefly genomes illuminate parallel origins of bioluminescence in beetles.</title>
        <authorList>
            <person name="Fallon T.R."/>
            <person name="Lower S.E."/>
            <person name="Chang C.H."/>
            <person name="Bessho-Uehara M."/>
            <person name="Martin G.J."/>
            <person name="Bewick A.J."/>
            <person name="Behringer M."/>
            <person name="Debat H.J."/>
            <person name="Wong I."/>
            <person name="Day J.C."/>
            <person name="Suvorov A."/>
            <person name="Silva C.J."/>
            <person name="Stanger-Hall K.F."/>
            <person name="Hall D.W."/>
            <person name="Schmitz R.J."/>
            <person name="Nelson D.R."/>
            <person name="Lewis S.M."/>
            <person name="Shigenobu S."/>
            <person name="Bybee S.M."/>
            <person name="Larracuente A.M."/>
            <person name="Oba Y."/>
            <person name="Weng J.K."/>
        </authorList>
    </citation>
    <scope>NUCLEOTIDE SEQUENCE [LARGE SCALE GENOMIC DNA]</scope>
    <source>
        <strain evidence="7">1611_PpyrPB1</strain>
        <tissue evidence="7">Whole body</tissue>
    </source>
</reference>
<organism evidence="7 8">
    <name type="scientific">Photinus pyralis</name>
    <name type="common">Common eastern firefly</name>
    <name type="synonym">Lampyris pyralis</name>
    <dbReference type="NCBI Taxonomy" id="7054"/>
    <lineage>
        <taxon>Eukaryota</taxon>
        <taxon>Metazoa</taxon>
        <taxon>Ecdysozoa</taxon>
        <taxon>Arthropoda</taxon>
        <taxon>Hexapoda</taxon>
        <taxon>Insecta</taxon>
        <taxon>Pterygota</taxon>
        <taxon>Neoptera</taxon>
        <taxon>Endopterygota</taxon>
        <taxon>Coleoptera</taxon>
        <taxon>Polyphaga</taxon>
        <taxon>Elateriformia</taxon>
        <taxon>Elateroidea</taxon>
        <taxon>Lampyridae</taxon>
        <taxon>Lampyrinae</taxon>
        <taxon>Photinus</taxon>
    </lineage>
</organism>
<evidence type="ECO:0000313" key="8">
    <source>
        <dbReference type="Proteomes" id="UP000327044"/>
    </source>
</evidence>
<evidence type="ECO:0000256" key="2">
    <source>
        <dbReference type="ARBA" id="ARBA00010701"/>
    </source>
</evidence>
<proteinExistence type="inferred from homology"/>
<dbReference type="Pfam" id="PF00151">
    <property type="entry name" value="Lipase"/>
    <property type="match status" value="1"/>
</dbReference>
<sequence length="347" mass="38399">MKGAILLALACLSVAAASQDRQMMLLDLPKDILGELMALLKGQKVVKSIQCTDPKPNDIELLLYTRHQKYDPVVLDVFAPSPIKSDKPVIFITHGWLQDIKDPQLQDLKNAYLERYDSDVVMVNWGKLAWDLYARTACKVPKIAQIIADYLCQVNYEKGMPLENVQLVGHSIGAHLVGFVGQFTQQMCNKRVGRITGLDPAGPLFNDAPTAERLDKSDADFVDIIHTNSKTFGYSDPIGHADFYASCGTFQSSCVIPDFKLDKLINMPMDAVFCSHRRSVDYMIESVLSSNFVATECKYCPIGCPPVIALVTRPGKAILGQQCSPDTRGKYYVPTNLKSPYATGGRI</sequence>
<dbReference type="InParanoid" id="A0A5N4ARM8"/>
<dbReference type="GO" id="GO:0005615">
    <property type="term" value="C:extracellular space"/>
    <property type="evidence" value="ECO:0007669"/>
    <property type="project" value="TreeGrafter"/>
</dbReference>
<dbReference type="InterPro" id="IPR000734">
    <property type="entry name" value="TAG_lipase"/>
</dbReference>
<dbReference type="PANTHER" id="PTHR11610:SF173">
    <property type="entry name" value="LIPASE DOMAIN-CONTAINING PROTEIN-RELATED"/>
    <property type="match status" value="1"/>
</dbReference>
<comment type="similarity">
    <text evidence="2 4">Belongs to the AB hydrolase superfamily. Lipase family.</text>
</comment>
<keyword evidence="5" id="KW-0732">Signal</keyword>
<dbReference type="Proteomes" id="UP000327044">
    <property type="component" value="Unassembled WGS sequence"/>
</dbReference>
<evidence type="ECO:0000256" key="3">
    <source>
        <dbReference type="ARBA" id="ARBA00022525"/>
    </source>
</evidence>
<feature type="domain" description="Lipase" evidence="6">
    <location>
        <begin position="47"/>
        <end position="297"/>
    </location>
</feature>
<comment type="caution">
    <text evidence="7">The sequence shown here is derived from an EMBL/GenBank/DDBJ whole genome shotgun (WGS) entry which is preliminary data.</text>
</comment>
<gene>
    <name evidence="7" type="ORF">PPYR_07885</name>
</gene>
<dbReference type="GO" id="GO:0016298">
    <property type="term" value="F:lipase activity"/>
    <property type="evidence" value="ECO:0007669"/>
    <property type="project" value="InterPro"/>
</dbReference>
<dbReference type="InterPro" id="IPR013818">
    <property type="entry name" value="Lipase"/>
</dbReference>
<dbReference type="Gene3D" id="3.40.50.1820">
    <property type="entry name" value="alpha/beta hydrolase"/>
    <property type="match status" value="1"/>
</dbReference>
<dbReference type="CDD" id="cd00707">
    <property type="entry name" value="Pancreat_lipase_like"/>
    <property type="match status" value="1"/>
</dbReference>
<protein>
    <recommendedName>
        <fullName evidence="6">Lipase domain-containing protein</fullName>
    </recommendedName>
</protein>
<dbReference type="InterPro" id="IPR029058">
    <property type="entry name" value="AB_hydrolase_fold"/>
</dbReference>
<dbReference type="OrthoDB" id="199913at2759"/>
<comment type="subcellular location">
    <subcellularLocation>
        <location evidence="1">Secreted</location>
    </subcellularLocation>
</comment>
<dbReference type="InterPro" id="IPR033906">
    <property type="entry name" value="Lipase_N"/>
</dbReference>
<dbReference type="SUPFAM" id="SSF53474">
    <property type="entry name" value="alpha/beta-Hydrolases"/>
    <property type="match status" value="1"/>
</dbReference>
<evidence type="ECO:0000256" key="4">
    <source>
        <dbReference type="RuleBase" id="RU004262"/>
    </source>
</evidence>
<keyword evidence="3" id="KW-0964">Secreted</keyword>
<dbReference type="AlphaFoldDB" id="A0A5N4ARM8"/>
<dbReference type="EMBL" id="VVIM01000005">
    <property type="protein sequence ID" value="KAB0800005.1"/>
    <property type="molecule type" value="Genomic_DNA"/>
</dbReference>
<feature type="signal peptide" evidence="5">
    <location>
        <begin position="1"/>
        <end position="17"/>
    </location>
</feature>